<reference evidence="1 2" key="1">
    <citation type="submission" date="2018-11" db="EMBL/GenBank/DDBJ databases">
        <title>Complete Genome Sequence of Vbrio mediterranei 117-T6: a Potential Pathogen Bacteria Isolated from the Conchocelis of Pyropia.</title>
        <authorList>
            <person name="Liu Q."/>
        </authorList>
    </citation>
    <scope>NUCLEOTIDE SEQUENCE [LARGE SCALE GENOMIC DNA]</scope>
    <source>
        <strain evidence="1 2">117-T6</strain>
    </source>
</reference>
<protein>
    <recommendedName>
        <fullName evidence="3">Phage tail protein</fullName>
    </recommendedName>
</protein>
<evidence type="ECO:0008006" key="3">
    <source>
        <dbReference type="Google" id="ProtNLM"/>
    </source>
</evidence>
<dbReference type="EMBL" id="CP033577">
    <property type="protein sequence ID" value="AYV21113.1"/>
    <property type="molecule type" value="Genomic_DNA"/>
</dbReference>
<name>A0A3G4V8J3_9VIBR</name>
<evidence type="ECO:0000313" key="2">
    <source>
        <dbReference type="Proteomes" id="UP000279760"/>
    </source>
</evidence>
<organism evidence="1 2">
    <name type="scientific">Vibrio mediterranei</name>
    <dbReference type="NCBI Taxonomy" id="689"/>
    <lineage>
        <taxon>Bacteria</taxon>
        <taxon>Pseudomonadati</taxon>
        <taxon>Pseudomonadota</taxon>
        <taxon>Gammaproteobacteria</taxon>
        <taxon>Vibrionales</taxon>
        <taxon>Vibrionaceae</taxon>
        <taxon>Vibrio</taxon>
    </lineage>
</organism>
<proteinExistence type="predicted"/>
<dbReference type="Proteomes" id="UP000279760">
    <property type="component" value="Chromosome 1"/>
</dbReference>
<accession>A0A3G4V8J3</accession>
<dbReference type="SUPFAM" id="SSF88874">
    <property type="entry name" value="Receptor-binding domain of short tail fibre protein gp12"/>
    <property type="match status" value="1"/>
</dbReference>
<gene>
    <name evidence="1" type="ORF">ECB94_07310</name>
</gene>
<evidence type="ECO:0000313" key="1">
    <source>
        <dbReference type="EMBL" id="AYV21113.1"/>
    </source>
</evidence>
<sequence>MSTLQAIPTQHGIDILNSELKNTVTKYRLIGALTHDAPSESLHSFYENTIETSYYDDNGVLTFILNLPIEQHFDEYLHQIHVLDSNNQSVIECSTPKVALPKGIGGMVTLKAAISGEAGQVIFKHSEFVTETELNELHLAPIKAALANMVGMIGEFHHSGNKPAWIDLKGGELSRVTDKLLWDYAEAAGMVIAQATKDLDPIAHAMKFGDGDGTTTFTLPNHHLGHFTRGTPSEVNHGETQGDAIRNITGAINLRFNGNADNPSGAFNVGPFSNIERLAIDLGNSNPYDVYSFDASRVVPTAAENRPKTANLSIKIHRGWM</sequence>
<dbReference type="RefSeq" id="WP_124940323.1">
    <property type="nucleotide sequence ID" value="NZ_CP033577.1"/>
</dbReference>
<dbReference type="AlphaFoldDB" id="A0A3G4V8J3"/>